<organism evidence="1 2">
    <name type="scientific">Bartonella silvatica</name>
    <dbReference type="NCBI Taxonomy" id="357760"/>
    <lineage>
        <taxon>Bacteria</taxon>
        <taxon>Pseudomonadati</taxon>
        <taxon>Pseudomonadota</taxon>
        <taxon>Alphaproteobacteria</taxon>
        <taxon>Hyphomicrobiales</taxon>
        <taxon>Bartonellaceae</taxon>
        <taxon>Bartonella</taxon>
    </lineage>
</organism>
<proteinExistence type="predicted"/>
<reference evidence="1 2" key="1">
    <citation type="submission" date="2024-06" db="EMBL/GenBank/DDBJ databases">
        <title>Genomic Encyclopedia of Type Strains, Phase IV (KMG-IV): sequencing the most valuable type-strain genomes for metagenomic binning, comparative biology and taxonomic classification.</title>
        <authorList>
            <person name="Goeker M."/>
        </authorList>
    </citation>
    <scope>NUCLEOTIDE SEQUENCE [LARGE SCALE GENOMIC DNA]</scope>
    <source>
        <strain evidence="1 2">DSM 23649</strain>
    </source>
</reference>
<dbReference type="Proteomes" id="UP001549086">
    <property type="component" value="Unassembled WGS sequence"/>
</dbReference>
<evidence type="ECO:0000313" key="2">
    <source>
        <dbReference type="Proteomes" id="UP001549086"/>
    </source>
</evidence>
<protein>
    <submittedName>
        <fullName evidence="1">Uncharacterized protein</fullName>
    </submittedName>
</protein>
<name>A0ABV2HF86_9HYPH</name>
<keyword evidence="2" id="KW-1185">Reference proteome</keyword>
<gene>
    <name evidence="1" type="ORF">ABID23_000276</name>
</gene>
<comment type="caution">
    <text evidence="1">The sequence shown here is derived from an EMBL/GenBank/DDBJ whole genome shotgun (WGS) entry which is preliminary data.</text>
</comment>
<evidence type="ECO:0000313" key="1">
    <source>
        <dbReference type="EMBL" id="MET3589206.1"/>
    </source>
</evidence>
<dbReference type="EMBL" id="JBEPLI010000001">
    <property type="protein sequence ID" value="MET3589206.1"/>
    <property type="molecule type" value="Genomic_DNA"/>
</dbReference>
<sequence length="139" mass="16445">MKEHLFSSVSYFWQLTPKNRYRFCFYHSLNETPPFTQNKNTIVLQLHAPILKKYLLQNPFHNSTSLKCIKIKPFCTLISLRNKPTPLFYLPACKYCNSLCIETVDKRNFWSLSYYSFVHTSLSLITCKQVILMTYTALK</sequence>
<accession>A0ABV2HF86</accession>